<evidence type="ECO:0000313" key="2">
    <source>
        <dbReference type="Proteomes" id="UP001302349"/>
    </source>
</evidence>
<gene>
    <name evidence="1" type="ORF">RT717_04690</name>
</gene>
<accession>A0ABZ0IU65</accession>
<evidence type="ECO:0000313" key="1">
    <source>
        <dbReference type="EMBL" id="WOK07925.1"/>
    </source>
</evidence>
<name>A0ABZ0IU65_9BACT</name>
<dbReference type="EMBL" id="CP136051">
    <property type="protein sequence ID" value="WOK07925.1"/>
    <property type="molecule type" value="Genomic_DNA"/>
</dbReference>
<reference evidence="1 2" key="1">
    <citation type="journal article" date="2023" name="Microbiol. Resour. Announc.">
        <title>Complete Genome Sequence of Imperialibacter roseus strain P4T.</title>
        <authorList>
            <person name="Tizabi D.R."/>
            <person name="Bachvaroff T."/>
            <person name="Hill R.T."/>
        </authorList>
    </citation>
    <scope>NUCLEOTIDE SEQUENCE [LARGE SCALE GENOMIC DNA]</scope>
    <source>
        <strain evidence="1 2">P4T</strain>
    </source>
</reference>
<dbReference type="RefSeq" id="WP_317490573.1">
    <property type="nucleotide sequence ID" value="NZ_CP136051.1"/>
</dbReference>
<dbReference type="InterPro" id="IPR046167">
    <property type="entry name" value="DUF6169"/>
</dbReference>
<dbReference type="Pfam" id="PF19666">
    <property type="entry name" value="DUF6169"/>
    <property type="match status" value="1"/>
</dbReference>
<keyword evidence="2" id="KW-1185">Reference proteome</keyword>
<sequence length="169" mass="19171">MKEALSLPCLYKVYLDTSKHSYQFATTCGAEYEVFFQQANDLFSGTDIEGADIFSVSVNKTVSGDGKQDREIALTVDHIVDHFFKIRNRILLYTCDSTDGRQLTREKLFNGWYVKSSLNKRISKLDSSLEGDVVIKSSILFDRENDLGAANITRCFNEVQAILKESKME</sequence>
<organism evidence="1 2">
    <name type="scientific">Imperialibacter roseus</name>
    <dbReference type="NCBI Taxonomy" id="1324217"/>
    <lineage>
        <taxon>Bacteria</taxon>
        <taxon>Pseudomonadati</taxon>
        <taxon>Bacteroidota</taxon>
        <taxon>Cytophagia</taxon>
        <taxon>Cytophagales</taxon>
        <taxon>Flammeovirgaceae</taxon>
        <taxon>Imperialibacter</taxon>
    </lineage>
</organism>
<dbReference type="Proteomes" id="UP001302349">
    <property type="component" value="Chromosome"/>
</dbReference>
<protein>
    <submittedName>
        <fullName evidence="1">DUF6169 family protein</fullName>
    </submittedName>
</protein>
<proteinExistence type="predicted"/>